<comment type="subcellular location">
    <subcellularLocation>
        <location evidence="1">Cell membrane</location>
        <topology evidence="1">Multi-pass membrane protein</topology>
    </subcellularLocation>
</comment>
<name>A0A6P1XY05_9SPIR</name>
<dbReference type="CDD" id="cd06580">
    <property type="entry name" value="TM_PBP1_transp_TpRbsC_like"/>
    <property type="match status" value="1"/>
</dbReference>
<proteinExistence type="predicted"/>
<feature type="transmembrane region" description="Helical" evidence="6">
    <location>
        <begin position="255"/>
        <end position="276"/>
    </location>
</feature>
<dbReference type="KEGG" id="trz:GWP43_01900"/>
<evidence type="ECO:0000313" key="8">
    <source>
        <dbReference type="Proteomes" id="UP000464374"/>
    </source>
</evidence>
<dbReference type="GO" id="GO:0022857">
    <property type="term" value="F:transmembrane transporter activity"/>
    <property type="evidence" value="ECO:0007669"/>
    <property type="project" value="InterPro"/>
</dbReference>
<evidence type="ECO:0000256" key="6">
    <source>
        <dbReference type="SAM" id="Phobius"/>
    </source>
</evidence>
<reference evidence="7 8" key="1">
    <citation type="submission" date="2020-01" db="EMBL/GenBank/DDBJ databases">
        <title>Complete genome sequence of a human oral phylogroup 1 Treponema sp. strain ATCC 700766, originally isolated from periodontitis dental plaque.</title>
        <authorList>
            <person name="Chan Y."/>
            <person name="Huo Y.-B."/>
            <person name="Yu X.-L."/>
            <person name="Zeng H."/>
            <person name="Leung W.-K."/>
            <person name="Watt R.M."/>
        </authorList>
    </citation>
    <scope>NUCLEOTIDE SEQUENCE [LARGE SCALE GENOMIC DNA]</scope>
    <source>
        <strain evidence="7 8">OMZ 804</strain>
    </source>
</reference>
<feature type="transmembrane region" description="Helical" evidence="6">
    <location>
        <begin position="88"/>
        <end position="108"/>
    </location>
</feature>
<dbReference type="GO" id="GO:0005886">
    <property type="term" value="C:plasma membrane"/>
    <property type="evidence" value="ECO:0007669"/>
    <property type="project" value="UniProtKB-SubCell"/>
</dbReference>
<feature type="transmembrane region" description="Helical" evidence="6">
    <location>
        <begin position="129"/>
        <end position="148"/>
    </location>
</feature>
<dbReference type="PANTHER" id="PTHR43370">
    <property type="entry name" value="SUGAR ABC TRANSPORTER INTEGRAL MEMBRANE PROTEIN-RELATED"/>
    <property type="match status" value="1"/>
</dbReference>
<dbReference type="AlphaFoldDB" id="A0A6P1XY05"/>
<sequence>MITASITLIAQAAPLLIAACAALVSEYAGLLNVGIEGLMLLSAFTGIGGILLTENLGGLIPGLAVSLTLGAGLSMFITYLALYRKANIYILGLAVNLTAAGFVSILSTRFFGNRSIVALPPELLLQPQLLKTVSAALAVLTGLGLALFCRYTKTGLRIKILGKDSAFLDSIGVHTARLKIAAMGMSGAAAALAGCLLSLQLGAFVPNQSAGKGWIALVLAYAGGRSVIGTICAALLFVYLENTIAAAQIGMEHPALLIGLPFVLGLFLIIAEKLIIRLWKRYRGK</sequence>
<protein>
    <submittedName>
        <fullName evidence="7">ABC transporter permease</fullName>
    </submittedName>
</protein>
<dbReference type="EMBL" id="CP048020">
    <property type="protein sequence ID" value="QHX42406.1"/>
    <property type="molecule type" value="Genomic_DNA"/>
</dbReference>
<dbReference type="Pfam" id="PF02653">
    <property type="entry name" value="BPD_transp_2"/>
    <property type="match status" value="1"/>
</dbReference>
<dbReference type="Proteomes" id="UP000464374">
    <property type="component" value="Chromosome"/>
</dbReference>
<evidence type="ECO:0000256" key="2">
    <source>
        <dbReference type="ARBA" id="ARBA00022475"/>
    </source>
</evidence>
<keyword evidence="3 6" id="KW-0812">Transmembrane</keyword>
<accession>A0A6P1XY05</accession>
<dbReference type="InterPro" id="IPR001851">
    <property type="entry name" value="ABC_transp_permease"/>
</dbReference>
<evidence type="ECO:0000313" key="7">
    <source>
        <dbReference type="EMBL" id="QHX42406.1"/>
    </source>
</evidence>
<dbReference type="PANTHER" id="PTHR43370:SF2">
    <property type="entry name" value="ABC TRANSPORTER PERMEASE PROTEIN"/>
    <property type="match status" value="1"/>
</dbReference>
<evidence type="ECO:0000256" key="1">
    <source>
        <dbReference type="ARBA" id="ARBA00004651"/>
    </source>
</evidence>
<evidence type="ECO:0000256" key="3">
    <source>
        <dbReference type="ARBA" id="ARBA00022692"/>
    </source>
</evidence>
<keyword evidence="5 6" id="KW-0472">Membrane</keyword>
<dbReference type="RefSeq" id="WP_162662265.1">
    <property type="nucleotide sequence ID" value="NZ_CP048020.1"/>
</dbReference>
<feature type="transmembrane region" description="Helical" evidence="6">
    <location>
        <begin position="214"/>
        <end position="240"/>
    </location>
</feature>
<organism evidence="7 8">
    <name type="scientific">Treponema vincentii</name>
    <dbReference type="NCBI Taxonomy" id="69710"/>
    <lineage>
        <taxon>Bacteria</taxon>
        <taxon>Pseudomonadati</taxon>
        <taxon>Spirochaetota</taxon>
        <taxon>Spirochaetia</taxon>
        <taxon>Spirochaetales</taxon>
        <taxon>Treponemataceae</taxon>
        <taxon>Treponema</taxon>
    </lineage>
</organism>
<keyword evidence="4 6" id="KW-1133">Transmembrane helix</keyword>
<feature type="transmembrane region" description="Helical" evidence="6">
    <location>
        <begin position="31"/>
        <end position="52"/>
    </location>
</feature>
<feature type="transmembrane region" description="Helical" evidence="6">
    <location>
        <begin position="59"/>
        <end position="82"/>
    </location>
</feature>
<keyword evidence="2" id="KW-1003">Cell membrane</keyword>
<evidence type="ECO:0000256" key="5">
    <source>
        <dbReference type="ARBA" id="ARBA00023136"/>
    </source>
</evidence>
<gene>
    <name evidence="7" type="ORF">GWP43_01900</name>
</gene>
<evidence type="ECO:0000256" key="4">
    <source>
        <dbReference type="ARBA" id="ARBA00022989"/>
    </source>
</evidence>